<dbReference type="GO" id="GO:0008897">
    <property type="term" value="F:holo-[acyl-carrier-protein] synthase activity"/>
    <property type="evidence" value="ECO:0007669"/>
    <property type="project" value="InterPro"/>
</dbReference>
<dbReference type="PANTHER" id="PTHR12215:SF10">
    <property type="entry name" value="L-AMINOADIPATE-SEMIALDEHYDE DEHYDROGENASE-PHOSPHOPANTETHEINYL TRANSFERASE"/>
    <property type="match status" value="1"/>
</dbReference>
<dbReference type="Proteomes" id="UP000313312">
    <property type="component" value="Unassembled WGS sequence"/>
</dbReference>
<dbReference type="Gene3D" id="3.90.470.20">
    <property type="entry name" value="4'-phosphopantetheinyl transferase domain"/>
    <property type="match status" value="2"/>
</dbReference>
<evidence type="ECO:0000313" key="4">
    <source>
        <dbReference type="EMBL" id="TNK90012.1"/>
    </source>
</evidence>
<dbReference type="InterPro" id="IPR037143">
    <property type="entry name" value="4-PPantetheinyl_Trfase_dom_sf"/>
</dbReference>
<dbReference type="PANTHER" id="PTHR12215">
    <property type="entry name" value="PHOSPHOPANTETHEINE TRANSFERASE"/>
    <property type="match status" value="1"/>
</dbReference>
<evidence type="ECO:0000313" key="5">
    <source>
        <dbReference type="Proteomes" id="UP000313312"/>
    </source>
</evidence>
<dbReference type="Pfam" id="PF01648">
    <property type="entry name" value="ACPS"/>
    <property type="match status" value="1"/>
</dbReference>
<evidence type="ECO:0000259" key="3">
    <source>
        <dbReference type="Pfam" id="PF01648"/>
    </source>
</evidence>
<dbReference type="SUPFAM" id="SSF56214">
    <property type="entry name" value="4'-phosphopantetheinyl transferase"/>
    <property type="match status" value="2"/>
</dbReference>
<dbReference type="GeneID" id="93161117"/>
<feature type="domain" description="4'-phosphopantetheinyl transferase" evidence="3">
    <location>
        <begin position="90"/>
        <end position="161"/>
    </location>
</feature>
<proteinExistence type="inferred from homology"/>
<comment type="caution">
    <text evidence="4">The sequence shown here is derived from an EMBL/GenBank/DDBJ whole genome shotgun (WGS) entry which is preliminary data.</text>
</comment>
<dbReference type="AlphaFoldDB" id="A0A5C4THS6"/>
<comment type="similarity">
    <text evidence="1">Belongs to the P-Pant transferase superfamily. Gsp/Sfp/HetI/AcpT family.</text>
</comment>
<reference evidence="4 5" key="1">
    <citation type="submission" date="2018-05" db="EMBL/GenBank/DDBJ databases">
        <title>Lactobacillus sanfranciscensis Ah4 draft denome sequence.</title>
        <authorList>
            <person name="Zhang G."/>
        </authorList>
    </citation>
    <scope>NUCLEOTIDE SEQUENCE [LARGE SCALE GENOMIC DNA]</scope>
    <source>
        <strain evidence="4 5">Ah4</strain>
    </source>
</reference>
<evidence type="ECO:0000256" key="1">
    <source>
        <dbReference type="ARBA" id="ARBA00010990"/>
    </source>
</evidence>
<dbReference type="RefSeq" id="WP_014082438.1">
    <property type="nucleotide sequence ID" value="NZ_BAAAXT010000019.1"/>
</dbReference>
<gene>
    <name evidence="4" type="ORF">DID87_05770</name>
</gene>
<dbReference type="EMBL" id="QFCR01000021">
    <property type="protein sequence ID" value="TNK90012.1"/>
    <property type="molecule type" value="Genomic_DNA"/>
</dbReference>
<keyword evidence="2 4" id="KW-0808">Transferase</keyword>
<accession>A0A5C4THS6</accession>
<dbReference type="InterPro" id="IPR008278">
    <property type="entry name" value="4-PPantetheinyl_Trfase_dom"/>
</dbReference>
<name>A0A5C4THS6_FRUSA</name>
<evidence type="ECO:0000256" key="2">
    <source>
        <dbReference type="ARBA" id="ARBA00022679"/>
    </source>
</evidence>
<organism evidence="4 5">
    <name type="scientific">Fructilactobacillus sanfranciscensis</name>
    <name type="common">Lactobacillus sanfranciscensis</name>
    <dbReference type="NCBI Taxonomy" id="1625"/>
    <lineage>
        <taxon>Bacteria</taxon>
        <taxon>Bacillati</taxon>
        <taxon>Bacillota</taxon>
        <taxon>Bacilli</taxon>
        <taxon>Lactobacillales</taxon>
        <taxon>Lactobacillaceae</taxon>
        <taxon>Fructilactobacillus</taxon>
    </lineage>
</organism>
<dbReference type="GO" id="GO:0005829">
    <property type="term" value="C:cytosol"/>
    <property type="evidence" value="ECO:0007669"/>
    <property type="project" value="TreeGrafter"/>
</dbReference>
<dbReference type="GO" id="GO:0000287">
    <property type="term" value="F:magnesium ion binding"/>
    <property type="evidence" value="ECO:0007669"/>
    <property type="project" value="InterPro"/>
</dbReference>
<sequence length="192" mass="21848">MLKFKSGRLTDLQYQPYYQELGIEDQPKQQQTLVGKILLAKLLELPEKTFLSGNSIAEGEHGKPYFTDRNEHFNISHSDNLVTVAVSDQPIGIDIEKIKPKQLGKLSHAFNVGEIAYLNKLHDPRKSEQILRLWTIKEAVLKELGLGLTSKPKNIEISLPRMDYATRDGEKFKIDFLGIDHEYIGTMATKVK</sequence>
<dbReference type="GO" id="GO:0019878">
    <property type="term" value="P:lysine biosynthetic process via aminoadipic acid"/>
    <property type="evidence" value="ECO:0007669"/>
    <property type="project" value="TreeGrafter"/>
</dbReference>
<protein>
    <submittedName>
        <fullName evidence="4">Phosphopantetheinyl transferase</fullName>
    </submittedName>
</protein>
<dbReference type="InterPro" id="IPR050559">
    <property type="entry name" value="P-Pant_transferase_sf"/>
</dbReference>